<name>A0AAU7KRY2_9GAMM</name>
<organism evidence="2">
    <name type="scientific">Halomonas sp. H10-59</name>
    <dbReference type="NCBI Taxonomy" id="2950874"/>
    <lineage>
        <taxon>Bacteria</taxon>
        <taxon>Pseudomonadati</taxon>
        <taxon>Pseudomonadota</taxon>
        <taxon>Gammaproteobacteria</taxon>
        <taxon>Oceanospirillales</taxon>
        <taxon>Halomonadaceae</taxon>
        <taxon>Halomonas</taxon>
    </lineage>
</organism>
<proteinExistence type="predicted"/>
<reference evidence="2" key="1">
    <citation type="submission" date="2022-06" db="EMBL/GenBank/DDBJ databases">
        <title>A novel DMS-producing enzyme.</title>
        <authorList>
            <person name="Zhang Y."/>
        </authorList>
    </citation>
    <scope>NUCLEOTIDE SEQUENCE</scope>
    <source>
        <strain evidence="2">H10-59</strain>
    </source>
</reference>
<evidence type="ECO:0000313" key="2">
    <source>
        <dbReference type="EMBL" id="XBO73758.1"/>
    </source>
</evidence>
<protein>
    <submittedName>
        <fullName evidence="2">Damage-inducible protein J</fullName>
    </submittedName>
</protein>
<dbReference type="EMBL" id="CP098828">
    <property type="protein sequence ID" value="XBO73758.1"/>
    <property type="molecule type" value="Genomic_DNA"/>
</dbReference>
<dbReference type="SUPFAM" id="SSF47598">
    <property type="entry name" value="Ribbon-helix-helix"/>
    <property type="match status" value="1"/>
</dbReference>
<feature type="region of interest" description="Disordered" evidence="1">
    <location>
        <begin position="82"/>
        <end position="109"/>
    </location>
</feature>
<evidence type="ECO:0000256" key="1">
    <source>
        <dbReference type="SAM" id="MobiDB-lite"/>
    </source>
</evidence>
<dbReference type="Gene3D" id="1.10.1220.10">
    <property type="entry name" value="Met repressor-like"/>
    <property type="match status" value="1"/>
</dbReference>
<dbReference type="AlphaFoldDB" id="A0AAU7KRY2"/>
<dbReference type="GO" id="GO:0006355">
    <property type="term" value="P:regulation of DNA-templated transcription"/>
    <property type="evidence" value="ECO:0007669"/>
    <property type="project" value="InterPro"/>
</dbReference>
<dbReference type="RefSeq" id="WP_348814499.1">
    <property type="nucleotide sequence ID" value="NZ_CP098828.1"/>
</dbReference>
<feature type="compositionally biased region" description="Basic and acidic residues" evidence="1">
    <location>
        <begin position="82"/>
        <end position="92"/>
    </location>
</feature>
<dbReference type="InterPro" id="IPR010985">
    <property type="entry name" value="Ribbon_hlx_hlx"/>
</dbReference>
<gene>
    <name evidence="2" type="ORF">NFG57_13060</name>
</gene>
<accession>A0AAU7KRY2</accession>
<sequence>MDTRIQFRIDEETKRLAQQMAESQGRTLSGACRELAEQLAEQQRQATSHHDWLSLQVKRAFDRLEAGAATFVDHETAKSRMAERKSRIRARDLAPVIGDSMGRRGSDGP</sequence>
<dbReference type="InterPro" id="IPR013321">
    <property type="entry name" value="Arc_rbn_hlx_hlx"/>
</dbReference>